<sequence>MAMRNLLAPPAGWPRRAGRPAPDRDSLYDSWVSEHGRIAVYRAKPPFETFCFLIEALSHSGRYSRRLWLVLADGHLVIRPDGLTAPLRRSLIRGEAVRIEDVLAASGATAEVFGN</sequence>
<accession>A0ABN3PJD8</accession>
<name>A0ABN3PJD8_9ACTN</name>
<gene>
    <name evidence="2" type="ORF">GCM10010411_19230</name>
</gene>
<evidence type="ECO:0000313" key="3">
    <source>
        <dbReference type="Proteomes" id="UP001501509"/>
    </source>
</evidence>
<dbReference type="EMBL" id="BAAATD010000002">
    <property type="protein sequence ID" value="GAA2586631.1"/>
    <property type="molecule type" value="Genomic_DNA"/>
</dbReference>
<evidence type="ECO:0000256" key="1">
    <source>
        <dbReference type="SAM" id="MobiDB-lite"/>
    </source>
</evidence>
<reference evidence="2 3" key="1">
    <citation type="journal article" date="2019" name="Int. J. Syst. Evol. Microbiol.">
        <title>The Global Catalogue of Microorganisms (GCM) 10K type strain sequencing project: providing services to taxonomists for standard genome sequencing and annotation.</title>
        <authorList>
            <consortium name="The Broad Institute Genomics Platform"/>
            <consortium name="The Broad Institute Genome Sequencing Center for Infectious Disease"/>
            <person name="Wu L."/>
            <person name="Ma J."/>
        </authorList>
    </citation>
    <scope>NUCLEOTIDE SEQUENCE [LARGE SCALE GENOMIC DNA]</scope>
    <source>
        <strain evidence="2 3">JCM 6833</strain>
    </source>
</reference>
<feature type="region of interest" description="Disordered" evidence="1">
    <location>
        <begin position="1"/>
        <end position="23"/>
    </location>
</feature>
<keyword evidence="3" id="KW-1185">Reference proteome</keyword>
<organism evidence="2 3">
    <name type="scientific">Actinomadura fulvescens</name>
    <dbReference type="NCBI Taxonomy" id="46160"/>
    <lineage>
        <taxon>Bacteria</taxon>
        <taxon>Bacillati</taxon>
        <taxon>Actinomycetota</taxon>
        <taxon>Actinomycetes</taxon>
        <taxon>Streptosporangiales</taxon>
        <taxon>Thermomonosporaceae</taxon>
        <taxon>Actinomadura</taxon>
    </lineage>
</organism>
<dbReference type="Proteomes" id="UP001501509">
    <property type="component" value="Unassembled WGS sequence"/>
</dbReference>
<comment type="caution">
    <text evidence="2">The sequence shown here is derived from an EMBL/GenBank/DDBJ whole genome shotgun (WGS) entry which is preliminary data.</text>
</comment>
<protein>
    <submittedName>
        <fullName evidence="2">Uncharacterized protein</fullName>
    </submittedName>
</protein>
<evidence type="ECO:0000313" key="2">
    <source>
        <dbReference type="EMBL" id="GAA2586631.1"/>
    </source>
</evidence>
<proteinExistence type="predicted"/>